<evidence type="ECO:0000256" key="2">
    <source>
        <dbReference type="SAM" id="SignalP"/>
    </source>
</evidence>
<keyword evidence="4" id="KW-1185">Reference proteome</keyword>
<feature type="chain" id="PRO_5015173731" evidence="2">
    <location>
        <begin position="21"/>
        <end position="169"/>
    </location>
</feature>
<accession>A0A2P7QLE9</accession>
<reference evidence="3 4" key="1">
    <citation type="submission" date="2018-03" db="EMBL/GenBank/DDBJ databases">
        <title>The draft genome of Sphingosinicella sp. GL-C-18.</title>
        <authorList>
            <person name="Liu L."/>
            <person name="Li L."/>
            <person name="Liang L."/>
            <person name="Zhang X."/>
            <person name="Wang T."/>
        </authorList>
    </citation>
    <scope>NUCLEOTIDE SEQUENCE [LARGE SCALE GENOMIC DNA]</scope>
    <source>
        <strain evidence="3 4">GL-C-18</strain>
    </source>
</reference>
<feature type="compositionally biased region" description="Low complexity" evidence="1">
    <location>
        <begin position="47"/>
        <end position="65"/>
    </location>
</feature>
<keyword evidence="2" id="KW-0732">Signal</keyword>
<evidence type="ECO:0000313" key="4">
    <source>
        <dbReference type="Proteomes" id="UP000241167"/>
    </source>
</evidence>
<dbReference type="AlphaFoldDB" id="A0A2P7QLE9"/>
<evidence type="ECO:0000313" key="3">
    <source>
        <dbReference type="EMBL" id="PSJ38793.1"/>
    </source>
</evidence>
<sequence length="169" mass="18059">MTRWIAIFAACLLLPGCSQAGAPAVVNETAGETGQPASSETPKPQARRGQAATAPAAPATRQPAQSGSRVLGEKDFTLRGNPACEIRFVYAGHEADTVFWEEPCEAVNASMMTQSDLESFDRWERLDEFARKFVNALPGGQVLYVEGSFSASVYPIGTTGLTYEVPVAD</sequence>
<feature type="compositionally biased region" description="Polar residues" evidence="1">
    <location>
        <begin position="30"/>
        <end position="42"/>
    </location>
</feature>
<dbReference type="EMBL" id="PXYI01000005">
    <property type="protein sequence ID" value="PSJ38793.1"/>
    <property type="molecule type" value="Genomic_DNA"/>
</dbReference>
<dbReference type="OrthoDB" id="7575132at2"/>
<dbReference type="Proteomes" id="UP000241167">
    <property type="component" value="Unassembled WGS sequence"/>
</dbReference>
<dbReference type="RefSeq" id="WP_106513987.1">
    <property type="nucleotide sequence ID" value="NZ_PXYI01000005.1"/>
</dbReference>
<gene>
    <name evidence="3" type="ORF">C7I55_15805</name>
</gene>
<evidence type="ECO:0000256" key="1">
    <source>
        <dbReference type="SAM" id="MobiDB-lite"/>
    </source>
</evidence>
<feature type="signal peptide" evidence="2">
    <location>
        <begin position="1"/>
        <end position="20"/>
    </location>
</feature>
<proteinExistence type="predicted"/>
<feature type="region of interest" description="Disordered" evidence="1">
    <location>
        <begin position="28"/>
        <end position="72"/>
    </location>
</feature>
<comment type="caution">
    <text evidence="3">The sequence shown here is derived from an EMBL/GenBank/DDBJ whole genome shotgun (WGS) entry which is preliminary data.</text>
</comment>
<name>A0A2P7QLE9_9SPHN</name>
<organism evidence="3 4">
    <name type="scientific">Allosphingosinicella deserti</name>
    <dbReference type="NCBI Taxonomy" id="2116704"/>
    <lineage>
        <taxon>Bacteria</taxon>
        <taxon>Pseudomonadati</taxon>
        <taxon>Pseudomonadota</taxon>
        <taxon>Alphaproteobacteria</taxon>
        <taxon>Sphingomonadales</taxon>
        <taxon>Sphingomonadaceae</taxon>
        <taxon>Allosphingosinicella</taxon>
    </lineage>
</organism>
<protein>
    <submittedName>
        <fullName evidence="3">Uncharacterized protein</fullName>
    </submittedName>
</protein>